<proteinExistence type="predicted"/>
<accession>A0ABY5P277</accession>
<reference evidence="1 2" key="1">
    <citation type="submission" date="2022-08" db="EMBL/GenBank/DDBJ databases">
        <title>Aerococcaceae sp. nov isolated from spoiled eye mask.</title>
        <authorList>
            <person name="Zhou G."/>
            <person name="Xie X.-B."/>
            <person name="Shi Q.-S."/>
            <person name="Wang Y.-S."/>
            <person name="Wen X."/>
            <person name="Peng H."/>
            <person name="Yang X.-J."/>
            <person name="Tao H.-B."/>
            <person name="Huang X.-M."/>
        </authorList>
    </citation>
    <scope>NUCLEOTIDE SEQUENCE [LARGE SCALE GENOMIC DNA]</scope>
    <source>
        <strain evidence="2">DM20194951</strain>
    </source>
</reference>
<dbReference type="Proteomes" id="UP001315967">
    <property type="component" value="Chromosome"/>
</dbReference>
<organism evidence="1 2">
    <name type="scientific">Fundicoccus culcitae</name>
    <dbReference type="NCBI Taxonomy" id="2969821"/>
    <lineage>
        <taxon>Bacteria</taxon>
        <taxon>Bacillati</taxon>
        <taxon>Bacillota</taxon>
        <taxon>Bacilli</taxon>
        <taxon>Lactobacillales</taxon>
        <taxon>Aerococcaceae</taxon>
        <taxon>Fundicoccus</taxon>
    </lineage>
</organism>
<keyword evidence="2" id="KW-1185">Reference proteome</keyword>
<protein>
    <submittedName>
        <fullName evidence="1">Class Ib ribonucleoside-diphosphate reductase assembly flavoprotein NrdI</fullName>
    </submittedName>
</protein>
<dbReference type="PIRSF" id="PIRSF005087">
    <property type="entry name" value="NrdI"/>
    <property type="match status" value="1"/>
</dbReference>
<dbReference type="InterPro" id="IPR004465">
    <property type="entry name" value="RNR_NrdI"/>
</dbReference>
<gene>
    <name evidence="1" type="primary">nrdI</name>
    <name evidence="1" type="ORF">NRE15_07745</name>
</gene>
<dbReference type="PANTHER" id="PTHR37297:SF1">
    <property type="entry name" value="PROTEIN NRDI"/>
    <property type="match status" value="1"/>
</dbReference>
<dbReference type="Gene3D" id="3.40.50.360">
    <property type="match status" value="1"/>
</dbReference>
<dbReference type="InterPro" id="IPR029039">
    <property type="entry name" value="Flavoprotein-like_sf"/>
</dbReference>
<evidence type="ECO:0000313" key="1">
    <source>
        <dbReference type="EMBL" id="UUX32814.1"/>
    </source>
</evidence>
<dbReference type="RefSeq" id="WP_313792314.1">
    <property type="nucleotide sequence ID" value="NZ_CP102453.1"/>
</dbReference>
<evidence type="ECO:0000313" key="2">
    <source>
        <dbReference type="Proteomes" id="UP001315967"/>
    </source>
</evidence>
<dbReference type="PANTHER" id="PTHR37297">
    <property type="entry name" value="PROTEIN NRDI"/>
    <property type="match status" value="1"/>
</dbReference>
<dbReference type="EMBL" id="CP102453">
    <property type="protein sequence ID" value="UUX32814.1"/>
    <property type="molecule type" value="Genomic_DNA"/>
</dbReference>
<sequence length="121" mass="13817">MLLVYMSLTGQTRKFVKKFEWETLELTPDNAFTEIHEPYIVIAPTYEREVTDVLFDFIETANNATYLKGVAGGGNRNFNTLFCFTARDIAKAFDVPLLHEFEFQGTINDVNKLKEQVANLG</sequence>
<name>A0ABY5P277_9LACT</name>
<dbReference type="SUPFAM" id="SSF52218">
    <property type="entry name" value="Flavoproteins"/>
    <property type="match status" value="1"/>
</dbReference>
<dbReference type="Pfam" id="PF07972">
    <property type="entry name" value="Flavodoxin_NdrI"/>
    <property type="match status" value="1"/>
</dbReference>
<dbReference type="NCBIfam" id="TIGR00333">
    <property type="entry name" value="nrdI"/>
    <property type="match status" value="1"/>
</dbReference>